<protein>
    <submittedName>
        <fullName evidence="3">DNA-3-methyladenine glycosylase</fullName>
    </submittedName>
</protein>
<dbReference type="InterPro" id="IPR052891">
    <property type="entry name" value="DNA-3mA_glycosylase"/>
</dbReference>
<dbReference type="SUPFAM" id="SSF48150">
    <property type="entry name" value="DNA-glycosylase"/>
    <property type="match status" value="1"/>
</dbReference>
<dbReference type="InterPro" id="IPR011257">
    <property type="entry name" value="DNA_glycosylase"/>
</dbReference>
<dbReference type="Pfam" id="PF03352">
    <property type="entry name" value="Adenine_glyco"/>
    <property type="match status" value="1"/>
</dbReference>
<evidence type="ECO:0000256" key="2">
    <source>
        <dbReference type="SAM" id="MobiDB-lite"/>
    </source>
</evidence>
<keyword evidence="1" id="KW-0862">Zinc</keyword>
<organism evidence="3 4">
    <name type="scientific">Kocuria palustris PEL</name>
    <dbReference type="NCBI Taxonomy" id="1236550"/>
    <lineage>
        <taxon>Bacteria</taxon>
        <taxon>Bacillati</taxon>
        <taxon>Actinomycetota</taxon>
        <taxon>Actinomycetes</taxon>
        <taxon>Micrococcales</taxon>
        <taxon>Micrococcaceae</taxon>
        <taxon>Kocuria</taxon>
    </lineage>
</organism>
<evidence type="ECO:0000313" key="3">
    <source>
        <dbReference type="EMBL" id="EME37386.1"/>
    </source>
</evidence>
<proteinExistence type="predicted"/>
<dbReference type="GO" id="GO:0046872">
    <property type="term" value="F:metal ion binding"/>
    <property type="evidence" value="ECO:0007669"/>
    <property type="project" value="UniProtKB-KW"/>
</dbReference>
<reference evidence="3 4" key="1">
    <citation type="journal article" date="2014" name="Genome Announc.">
        <title>Draft Genome Sequence of Kocuria palustris PEL.</title>
        <authorList>
            <person name="Sharma G."/>
            <person name="Khatri I."/>
            <person name="Subramanian S."/>
        </authorList>
    </citation>
    <scope>NUCLEOTIDE SEQUENCE [LARGE SCALE GENOMIC DNA]</scope>
    <source>
        <strain evidence="3 4">PEL</strain>
    </source>
</reference>
<feature type="binding site" evidence="1">
    <location>
        <position position="40"/>
    </location>
    <ligand>
        <name>Zn(2+)</name>
        <dbReference type="ChEBI" id="CHEBI:29105"/>
    </ligand>
</feature>
<accession>M2XE55</accession>
<dbReference type="GO" id="GO:0006284">
    <property type="term" value="P:base-excision repair"/>
    <property type="evidence" value="ECO:0007669"/>
    <property type="project" value="InterPro"/>
</dbReference>
<dbReference type="Gene3D" id="1.10.340.30">
    <property type="entry name" value="Hypothetical protein, domain 2"/>
    <property type="match status" value="1"/>
</dbReference>
<dbReference type="PANTHER" id="PTHR30037:SF4">
    <property type="entry name" value="DNA-3-METHYLADENINE GLYCOSYLASE I"/>
    <property type="match status" value="1"/>
</dbReference>
<dbReference type="AlphaFoldDB" id="M2XE55"/>
<sequence>MPTAEAAHCSSDAPSCTDRPRADPSVLLSPVLCADGRLRCPWALSTPDVLDDHDTSWGIRPQLRSEWFRALSLEILQAGLAPGASVSRLPALEEVFSCFDPRIVAGLDDDAVDELLLDRRLIRNRAKLTAVVVAARAVRSWSGEDWQRELEPAEGTDHVQAVAGRLREHGLVHAGPGTIARLLARTGMTPGHLDGCFRC</sequence>
<dbReference type="PANTHER" id="PTHR30037">
    <property type="entry name" value="DNA-3-METHYLADENINE GLYCOSYLASE 1"/>
    <property type="match status" value="1"/>
</dbReference>
<dbReference type="GO" id="GO:0008725">
    <property type="term" value="F:DNA-3-methyladenine glycosylase activity"/>
    <property type="evidence" value="ECO:0007669"/>
    <property type="project" value="InterPro"/>
</dbReference>
<dbReference type="EMBL" id="ANHZ02000004">
    <property type="protein sequence ID" value="EME37386.1"/>
    <property type="molecule type" value="Genomic_DNA"/>
</dbReference>
<feature type="region of interest" description="Disordered" evidence="2">
    <location>
        <begin position="1"/>
        <end position="20"/>
    </location>
</feature>
<dbReference type="Proteomes" id="UP000009877">
    <property type="component" value="Unassembled WGS sequence"/>
</dbReference>
<dbReference type="RefSeq" id="WP_006213901.1">
    <property type="nucleotide sequence ID" value="NZ_ANHZ02000004.1"/>
</dbReference>
<dbReference type="InterPro" id="IPR005019">
    <property type="entry name" value="Adenine_glyco"/>
</dbReference>
<evidence type="ECO:0000313" key="4">
    <source>
        <dbReference type="Proteomes" id="UP000009877"/>
    </source>
</evidence>
<keyword evidence="1" id="KW-0479">Metal-binding</keyword>
<name>M2XE55_9MICC</name>
<evidence type="ECO:0000256" key="1">
    <source>
        <dbReference type="PIRSR" id="PIRSR605019-1"/>
    </source>
</evidence>
<keyword evidence="4" id="KW-1185">Reference proteome</keyword>
<comment type="caution">
    <text evidence="3">The sequence shown here is derived from an EMBL/GenBank/DDBJ whole genome shotgun (WGS) entry which is preliminary data.</text>
</comment>
<feature type="binding site" evidence="1">
    <location>
        <position position="53"/>
    </location>
    <ligand>
        <name>Zn(2+)</name>
        <dbReference type="ChEBI" id="CHEBI:29105"/>
    </ligand>
</feature>
<gene>
    <name evidence="3" type="ORF">C884_01894</name>
</gene>